<proteinExistence type="predicted"/>
<dbReference type="InterPro" id="IPR005495">
    <property type="entry name" value="LptG/LptF_permease"/>
</dbReference>
<evidence type="ECO:0000256" key="1">
    <source>
        <dbReference type="ARBA" id="ARBA00004651"/>
    </source>
</evidence>
<feature type="transmembrane region" description="Helical" evidence="6">
    <location>
        <begin position="368"/>
        <end position="388"/>
    </location>
</feature>
<sequence length="477" mass="53769">MKKLDKLILKAFAGPFLLTFAVVQFILLTQYMLKYLDDLVGKDLGLEVIGQLLFFFSVLMVPVSLPLAVLLSSLMTFGTLGEHHELTAIKTSGISLTRILRPVLLTSAALAVGAFWFNNTIVPKANLKAYSLLWDLRQQKLALDIRPGVFYSGIPGYTIKVNEKLGEDGETLMGIMIYDHTQGSGNMRVILADSGRMFTRFGGQYLGLELFRGQSYVEQPDARSRSGATFIRQAFKRNMITFSLASFSLDRTKEELFAENKMMKNIPQLTAFIDSLQKRLYAERSQVPHQVAPYYSYLRFDTTGQAQNRRAEEVEVSDARLPVVNANVLEQATNRARNLRAFAGTTGERLANLAKESGNYRIEIYRKYVQSTAILLMFLIGAPLGAIIKKGGLGVPILVSILFFIVYYILSIMGEKYGREGVMPVSFGMWMSTLALLPFGLFFLYQARNDSGLLDWDLRRWLPAKLRWPFRGYRKAA</sequence>
<keyword evidence="5 6" id="KW-0472">Membrane</keyword>
<comment type="subcellular location">
    <subcellularLocation>
        <location evidence="1">Cell membrane</location>
        <topology evidence="1">Multi-pass membrane protein</topology>
    </subcellularLocation>
</comment>
<keyword evidence="3 6" id="KW-0812">Transmembrane</keyword>
<evidence type="ECO:0000256" key="2">
    <source>
        <dbReference type="ARBA" id="ARBA00022475"/>
    </source>
</evidence>
<feature type="transmembrane region" description="Helical" evidence="6">
    <location>
        <begin position="53"/>
        <end position="78"/>
    </location>
</feature>
<dbReference type="RefSeq" id="WP_190785739.1">
    <property type="nucleotide sequence ID" value="NZ_JACWZZ010000004.1"/>
</dbReference>
<dbReference type="EMBL" id="JACWZZ010000004">
    <property type="protein sequence ID" value="MBD2716807.1"/>
    <property type="molecule type" value="Genomic_DNA"/>
</dbReference>
<reference evidence="7 8" key="1">
    <citation type="submission" date="2020-09" db="EMBL/GenBank/DDBJ databases">
        <authorList>
            <person name="Kim M.K."/>
        </authorList>
    </citation>
    <scope>NUCLEOTIDE SEQUENCE [LARGE SCALE GENOMIC DNA]</scope>
    <source>
        <strain evidence="7 8">BT646</strain>
    </source>
</reference>
<evidence type="ECO:0000256" key="6">
    <source>
        <dbReference type="SAM" id="Phobius"/>
    </source>
</evidence>
<organism evidence="7 8">
    <name type="scientific">Hymenobacter duratus</name>
    <dbReference type="NCBI Taxonomy" id="2771356"/>
    <lineage>
        <taxon>Bacteria</taxon>
        <taxon>Pseudomonadati</taxon>
        <taxon>Bacteroidota</taxon>
        <taxon>Cytophagia</taxon>
        <taxon>Cytophagales</taxon>
        <taxon>Hymenobacteraceae</taxon>
        <taxon>Hymenobacter</taxon>
    </lineage>
</organism>
<keyword evidence="2" id="KW-1003">Cell membrane</keyword>
<protein>
    <submittedName>
        <fullName evidence="7">LptF/LptG family permease</fullName>
    </submittedName>
</protein>
<feature type="transmembrane region" description="Helical" evidence="6">
    <location>
        <begin position="395"/>
        <end position="413"/>
    </location>
</feature>
<feature type="transmembrane region" description="Helical" evidence="6">
    <location>
        <begin position="425"/>
        <end position="445"/>
    </location>
</feature>
<comment type="caution">
    <text evidence="7">The sequence shown here is derived from an EMBL/GenBank/DDBJ whole genome shotgun (WGS) entry which is preliminary data.</text>
</comment>
<gene>
    <name evidence="7" type="ORF">IC231_17295</name>
</gene>
<evidence type="ECO:0000313" key="8">
    <source>
        <dbReference type="Proteomes" id="UP000642468"/>
    </source>
</evidence>
<evidence type="ECO:0000313" key="7">
    <source>
        <dbReference type="EMBL" id="MBD2716807.1"/>
    </source>
</evidence>
<evidence type="ECO:0000256" key="5">
    <source>
        <dbReference type="ARBA" id="ARBA00023136"/>
    </source>
</evidence>
<evidence type="ECO:0000256" key="4">
    <source>
        <dbReference type="ARBA" id="ARBA00022989"/>
    </source>
</evidence>
<accession>A0ABR8JN51</accession>
<feature type="transmembrane region" description="Helical" evidence="6">
    <location>
        <begin position="12"/>
        <end position="33"/>
    </location>
</feature>
<evidence type="ECO:0000256" key="3">
    <source>
        <dbReference type="ARBA" id="ARBA00022692"/>
    </source>
</evidence>
<name>A0ABR8JN51_9BACT</name>
<dbReference type="Pfam" id="PF03739">
    <property type="entry name" value="LptF_LptG"/>
    <property type="match status" value="1"/>
</dbReference>
<dbReference type="Proteomes" id="UP000642468">
    <property type="component" value="Unassembled WGS sequence"/>
</dbReference>
<keyword evidence="8" id="KW-1185">Reference proteome</keyword>
<dbReference type="PANTHER" id="PTHR33529">
    <property type="entry name" value="SLR0882 PROTEIN-RELATED"/>
    <property type="match status" value="1"/>
</dbReference>
<keyword evidence="4 6" id="KW-1133">Transmembrane helix</keyword>
<dbReference type="PANTHER" id="PTHR33529:SF6">
    <property type="entry name" value="YJGP_YJGQ FAMILY PERMEASE"/>
    <property type="match status" value="1"/>
</dbReference>